<dbReference type="PANTHER" id="PTHR19818:SF139">
    <property type="entry name" value="PAIR-RULE PROTEIN ODD-PAIRED"/>
    <property type="match status" value="1"/>
</dbReference>
<feature type="region of interest" description="Disordered" evidence="10">
    <location>
        <begin position="1"/>
        <end position="136"/>
    </location>
</feature>
<evidence type="ECO:0000256" key="6">
    <source>
        <dbReference type="ARBA" id="ARBA00023015"/>
    </source>
</evidence>
<dbReference type="Gene3D" id="3.30.160.60">
    <property type="entry name" value="Classic Zinc Finger"/>
    <property type="match status" value="2"/>
</dbReference>
<keyword evidence="8" id="KW-0539">Nucleus</keyword>
<dbReference type="GO" id="GO:0008270">
    <property type="term" value="F:zinc ion binding"/>
    <property type="evidence" value="ECO:0007669"/>
    <property type="project" value="UniProtKB-KW"/>
</dbReference>
<reference evidence="12 13" key="1">
    <citation type="submission" date="2023-11" db="EMBL/GenBank/DDBJ databases">
        <title>An acidophilic fungus is an integral part of prey digestion in a carnivorous sundew plant.</title>
        <authorList>
            <person name="Tsai I.J."/>
        </authorList>
    </citation>
    <scope>NUCLEOTIDE SEQUENCE [LARGE SCALE GENOMIC DNA]</scope>
    <source>
        <strain evidence="12">169a</strain>
    </source>
</reference>
<protein>
    <recommendedName>
        <fullName evidence="11">C2H2-type domain-containing protein</fullName>
    </recommendedName>
</protein>
<evidence type="ECO:0000256" key="2">
    <source>
        <dbReference type="ARBA" id="ARBA00022723"/>
    </source>
</evidence>
<feature type="compositionally biased region" description="Low complexity" evidence="10">
    <location>
        <begin position="362"/>
        <end position="384"/>
    </location>
</feature>
<feature type="compositionally biased region" description="Polar residues" evidence="10">
    <location>
        <begin position="620"/>
        <end position="629"/>
    </location>
</feature>
<comment type="subcellular location">
    <subcellularLocation>
        <location evidence="1">Nucleus</location>
    </subcellularLocation>
</comment>
<dbReference type="InterPro" id="IPR050329">
    <property type="entry name" value="GLI_C2H2-zinc-finger"/>
</dbReference>
<feature type="compositionally biased region" description="Basic and acidic residues" evidence="10">
    <location>
        <begin position="77"/>
        <end position="91"/>
    </location>
</feature>
<evidence type="ECO:0000256" key="7">
    <source>
        <dbReference type="ARBA" id="ARBA00023163"/>
    </source>
</evidence>
<keyword evidence="5" id="KW-0862">Zinc</keyword>
<name>A0AAQ3M259_9PEZI</name>
<dbReference type="PROSITE" id="PS50157">
    <property type="entry name" value="ZINC_FINGER_C2H2_2"/>
    <property type="match status" value="2"/>
</dbReference>
<feature type="compositionally biased region" description="Acidic residues" evidence="10">
    <location>
        <begin position="105"/>
        <end position="120"/>
    </location>
</feature>
<feature type="compositionally biased region" description="Polar residues" evidence="10">
    <location>
        <begin position="1"/>
        <end position="15"/>
    </location>
</feature>
<gene>
    <name evidence="12" type="ORF">R9X50_00321400</name>
</gene>
<dbReference type="GO" id="GO:0045944">
    <property type="term" value="P:positive regulation of transcription by RNA polymerase II"/>
    <property type="evidence" value="ECO:0007669"/>
    <property type="project" value="UniProtKB-ARBA"/>
</dbReference>
<evidence type="ECO:0000256" key="5">
    <source>
        <dbReference type="ARBA" id="ARBA00022833"/>
    </source>
</evidence>
<feature type="compositionally biased region" description="Polar residues" evidence="10">
    <location>
        <begin position="414"/>
        <end position="429"/>
    </location>
</feature>
<dbReference type="PANTHER" id="PTHR19818">
    <property type="entry name" value="ZINC FINGER PROTEIN ZIC AND GLI"/>
    <property type="match status" value="1"/>
</dbReference>
<evidence type="ECO:0000256" key="9">
    <source>
        <dbReference type="PROSITE-ProRule" id="PRU00042"/>
    </source>
</evidence>
<dbReference type="GO" id="GO:0000981">
    <property type="term" value="F:DNA-binding transcription factor activity, RNA polymerase II-specific"/>
    <property type="evidence" value="ECO:0007669"/>
    <property type="project" value="TreeGrafter"/>
</dbReference>
<evidence type="ECO:0000313" key="13">
    <source>
        <dbReference type="Proteomes" id="UP001303373"/>
    </source>
</evidence>
<keyword evidence="6" id="KW-0805">Transcription regulation</keyword>
<dbReference type="InterPro" id="IPR013087">
    <property type="entry name" value="Znf_C2H2_type"/>
</dbReference>
<evidence type="ECO:0000256" key="8">
    <source>
        <dbReference type="ARBA" id="ARBA00023242"/>
    </source>
</evidence>
<feature type="compositionally biased region" description="Polar residues" evidence="10">
    <location>
        <begin position="344"/>
        <end position="359"/>
    </location>
</feature>
<feature type="compositionally biased region" description="Polar residues" evidence="10">
    <location>
        <begin position="639"/>
        <end position="676"/>
    </location>
</feature>
<evidence type="ECO:0000256" key="10">
    <source>
        <dbReference type="SAM" id="MobiDB-lite"/>
    </source>
</evidence>
<feature type="region of interest" description="Disordered" evidence="10">
    <location>
        <begin position="208"/>
        <end position="247"/>
    </location>
</feature>
<evidence type="ECO:0000256" key="1">
    <source>
        <dbReference type="ARBA" id="ARBA00004123"/>
    </source>
</evidence>
<keyword evidence="4 9" id="KW-0863">Zinc-finger</keyword>
<feature type="compositionally biased region" description="Low complexity" evidence="10">
    <location>
        <begin position="304"/>
        <end position="329"/>
    </location>
</feature>
<sequence length="700" mass="75945">MATFSAVNVASSTIPDPNRSMDEQTPTTPRPHFADPPQQDVKLDKSPPTTPTRNNFGGILGQRPLPEQPVTPVQSLDKLRDMEGSLKRDGSQRSGSTTSPRDVEMGEGDDDDMDEEDGSDNESASGERPSKKKKGQRFFCTEFPPCQLSFTRSEHLARHIRKHTGERPFQCHCSRRFSRLDNLRQHAQTVHVNEEIPGDSLAATSTRFQRQVRTDRVRAPTGRARASTMGSQVGHSRGHSRNLSTSSIGSIASSIGGTPDRRQPPLAMANDPAARARLSLNTYENSNDNGQLYYNHSPTTYGTQSSTTYSMGPGSPHFSPPSSSISRSSFYNGARHAPGRRLSVPSSANPLMNPGNNTYPGPYFSPIPSSTSTTFSQSGSVFGSPTSSVFSHGRRDSEAELDFRRRTWHPGTYANYSQRPATSGLSYHQTPDDQRPAISQQPAASQLRLPGIESFDHAPPPTVRQNASPMMLDARPSSSHRQADAALQQGLTRLDITAANAPLEGQWQPVQPPYNQAQPVPGQQHAHHQHSSSMGDHIGTPPKSRRQGFYGAPAPVSHIGAPNYALVQRTSPEDSGSSDGAPTPSSSLGPEYYPVIINPSGIAEQQFPTGGTVATEEQNKVGSAASQPSQPQPVEADSRAQSYLSNSNPMQPPYTYNMQSGHKPSFATTQYPQPRNSDMGRLEALVAVATNESRAVEHRS</sequence>
<feature type="region of interest" description="Disordered" evidence="10">
    <location>
        <begin position="505"/>
        <end position="556"/>
    </location>
</feature>
<keyword evidence="2" id="KW-0479">Metal-binding</keyword>
<feature type="region of interest" description="Disordered" evidence="10">
    <location>
        <begin position="304"/>
        <end position="398"/>
    </location>
</feature>
<dbReference type="GO" id="GO:0000978">
    <property type="term" value="F:RNA polymerase II cis-regulatory region sequence-specific DNA binding"/>
    <property type="evidence" value="ECO:0007669"/>
    <property type="project" value="TreeGrafter"/>
</dbReference>
<dbReference type="AlphaFoldDB" id="A0AAQ3M259"/>
<dbReference type="FunFam" id="3.30.160.60:FF:000758">
    <property type="entry name" value="C2H2 transcription factor, putative"/>
    <property type="match status" value="1"/>
</dbReference>
<keyword evidence="3" id="KW-0677">Repeat</keyword>
<dbReference type="InterPro" id="IPR036236">
    <property type="entry name" value="Znf_C2H2_sf"/>
</dbReference>
<dbReference type="GO" id="GO:0005634">
    <property type="term" value="C:nucleus"/>
    <property type="evidence" value="ECO:0007669"/>
    <property type="project" value="UniProtKB-SubCell"/>
</dbReference>
<dbReference type="FunFam" id="3.30.160.60:FF:000606">
    <property type="entry name" value="C2H2 transcription factor, putative"/>
    <property type="match status" value="1"/>
</dbReference>
<dbReference type="EMBL" id="CP138583">
    <property type="protein sequence ID" value="WPH00387.1"/>
    <property type="molecule type" value="Genomic_DNA"/>
</dbReference>
<evidence type="ECO:0000256" key="3">
    <source>
        <dbReference type="ARBA" id="ARBA00022737"/>
    </source>
</evidence>
<keyword evidence="13" id="KW-1185">Reference proteome</keyword>
<evidence type="ECO:0000259" key="11">
    <source>
        <dbReference type="PROSITE" id="PS50157"/>
    </source>
</evidence>
<dbReference type="SUPFAM" id="SSF57667">
    <property type="entry name" value="beta-beta-alpha zinc fingers"/>
    <property type="match status" value="1"/>
</dbReference>
<evidence type="ECO:0000256" key="4">
    <source>
        <dbReference type="ARBA" id="ARBA00022771"/>
    </source>
</evidence>
<keyword evidence="7" id="KW-0804">Transcription</keyword>
<feature type="region of interest" description="Disordered" evidence="10">
    <location>
        <begin position="569"/>
        <end position="677"/>
    </location>
</feature>
<accession>A0AAQ3M259</accession>
<dbReference type="GO" id="GO:0051701">
    <property type="term" value="P:biological process involved in interaction with host"/>
    <property type="evidence" value="ECO:0007669"/>
    <property type="project" value="UniProtKB-ARBA"/>
</dbReference>
<evidence type="ECO:0000313" key="12">
    <source>
        <dbReference type="EMBL" id="WPH00387.1"/>
    </source>
</evidence>
<feature type="compositionally biased region" description="Polar residues" evidence="10">
    <location>
        <begin position="569"/>
        <end position="588"/>
    </location>
</feature>
<dbReference type="Proteomes" id="UP001303373">
    <property type="component" value="Chromosome 4"/>
</dbReference>
<proteinExistence type="predicted"/>
<organism evidence="12 13">
    <name type="scientific">Acrodontium crateriforme</name>
    <dbReference type="NCBI Taxonomy" id="150365"/>
    <lineage>
        <taxon>Eukaryota</taxon>
        <taxon>Fungi</taxon>
        <taxon>Dikarya</taxon>
        <taxon>Ascomycota</taxon>
        <taxon>Pezizomycotina</taxon>
        <taxon>Dothideomycetes</taxon>
        <taxon>Dothideomycetidae</taxon>
        <taxon>Mycosphaerellales</taxon>
        <taxon>Teratosphaeriaceae</taxon>
        <taxon>Acrodontium</taxon>
    </lineage>
</organism>
<feature type="domain" description="C2H2-type" evidence="11">
    <location>
        <begin position="138"/>
        <end position="168"/>
    </location>
</feature>
<feature type="domain" description="C2H2-type" evidence="11">
    <location>
        <begin position="169"/>
        <end position="196"/>
    </location>
</feature>
<feature type="region of interest" description="Disordered" evidence="10">
    <location>
        <begin position="411"/>
        <end position="485"/>
    </location>
</feature>